<keyword evidence="3" id="KW-1185">Reference proteome</keyword>
<accession>A0ABU0EU05</accession>
<evidence type="ECO:0000313" key="2">
    <source>
        <dbReference type="EMBL" id="MDQ0378796.1"/>
    </source>
</evidence>
<dbReference type="Proteomes" id="UP001229651">
    <property type="component" value="Unassembled WGS sequence"/>
</dbReference>
<comment type="caution">
    <text evidence="2">The sequence shown here is derived from an EMBL/GenBank/DDBJ whole genome shotgun (WGS) entry which is preliminary data.</text>
</comment>
<gene>
    <name evidence="2" type="ORF">FB470_002790</name>
</gene>
<protein>
    <submittedName>
        <fullName evidence="2">Uncharacterized protein</fullName>
    </submittedName>
</protein>
<reference evidence="2 3" key="1">
    <citation type="submission" date="2023-07" db="EMBL/GenBank/DDBJ databases">
        <title>Sequencing the genomes of 1000 actinobacteria strains.</title>
        <authorList>
            <person name="Klenk H.-P."/>
        </authorList>
    </citation>
    <scope>NUCLEOTIDE SEQUENCE [LARGE SCALE GENOMIC DNA]</scope>
    <source>
        <strain evidence="2 3">DSM 45805</strain>
    </source>
</reference>
<evidence type="ECO:0000256" key="1">
    <source>
        <dbReference type="SAM" id="MobiDB-lite"/>
    </source>
</evidence>
<evidence type="ECO:0000313" key="3">
    <source>
        <dbReference type="Proteomes" id="UP001229651"/>
    </source>
</evidence>
<name>A0ABU0EU05_9PSEU</name>
<dbReference type="EMBL" id="JAUSUT010000001">
    <property type="protein sequence ID" value="MDQ0378796.1"/>
    <property type="molecule type" value="Genomic_DNA"/>
</dbReference>
<organism evidence="2 3">
    <name type="scientific">Amycolatopsis thermophila</name>
    <dbReference type="NCBI Taxonomy" id="206084"/>
    <lineage>
        <taxon>Bacteria</taxon>
        <taxon>Bacillati</taxon>
        <taxon>Actinomycetota</taxon>
        <taxon>Actinomycetes</taxon>
        <taxon>Pseudonocardiales</taxon>
        <taxon>Pseudonocardiaceae</taxon>
        <taxon>Amycolatopsis</taxon>
    </lineage>
</organism>
<proteinExistence type="predicted"/>
<feature type="compositionally biased region" description="Basic residues" evidence="1">
    <location>
        <begin position="52"/>
        <end position="67"/>
    </location>
</feature>
<feature type="region of interest" description="Disordered" evidence="1">
    <location>
        <begin position="1"/>
        <end position="89"/>
    </location>
</feature>
<feature type="region of interest" description="Disordered" evidence="1">
    <location>
        <begin position="122"/>
        <end position="153"/>
    </location>
</feature>
<feature type="compositionally biased region" description="Low complexity" evidence="1">
    <location>
        <begin position="141"/>
        <end position="150"/>
    </location>
</feature>
<sequence length="241" mass="27541">MVGNPERWRCGVASVGGDGPPAKGRSGAPARGLSQGTAGRQPAPGPPGRETPRHRAPAGHPSRRSRACRGAQMRPATRRRRATSAGRTAAATEAFSDFVRPAHRWRRAQRRRRRYLRARWRRARQDRGAQMRPATRRRRATSASSTAAATEAFSDSVRPGHRWRRAQRGWRRYVRARWCRARRGPRGSDAARDAAAPRDFGQQHRAATKAFSDFVRPGHRWRRAQHRRRRYLRARCCRARR</sequence>